<evidence type="ECO:0000256" key="1">
    <source>
        <dbReference type="ARBA" id="ARBA00022737"/>
    </source>
</evidence>
<dbReference type="GO" id="GO:0048731">
    <property type="term" value="P:system development"/>
    <property type="evidence" value="ECO:0007669"/>
    <property type="project" value="UniProtKB-ARBA"/>
</dbReference>
<protein>
    <recommendedName>
        <fullName evidence="5">Pentatricopeptide repeat-containing protein</fullName>
    </recommendedName>
</protein>
<dbReference type="Proteomes" id="UP000825935">
    <property type="component" value="Chromosome 28"/>
</dbReference>
<reference evidence="3" key="1">
    <citation type="submission" date="2021-08" db="EMBL/GenBank/DDBJ databases">
        <title>WGS assembly of Ceratopteris richardii.</title>
        <authorList>
            <person name="Marchant D.B."/>
            <person name="Chen G."/>
            <person name="Jenkins J."/>
            <person name="Shu S."/>
            <person name="Leebens-Mack J."/>
            <person name="Grimwood J."/>
            <person name="Schmutz J."/>
            <person name="Soltis P."/>
            <person name="Soltis D."/>
            <person name="Chen Z.-H."/>
        </authorList>
    </citation>
    <scope>NUCLEOTIDE SEQUENCE</scope>
    <source>
        <strain evidence="3">Whitten #5841</strain>
        <tissue evidence="3">Leaf</tissue>
    </source>
</reference>
<dbReference type="OMA" id="MQHRDIN"/>
<dbReference type="NCBIfam" id="TIGR00756">
    <property type="entry name" value="PPR"/>
    <property type="match status" value="3"/>
</dbReference>
<feature type="repeat" description="PPR" evidence="2">
    <location>
        <begin position="181"/>
        <end position="215"/>
    </location>
</feature>
<dbReference type="PROSITE" id="PS51375">
    <property type="entry name" value="PPR"/>
    <property type="match status" value="3"/>
</dbReference>
<keyword evidence="1" id="KW-0677">Repeat</keyword>
<evidence type="ECO:0000313" key="3">
    <source>
        <dbReference type="EMBL" id="KAH7292862.1"/>
    </source>
</evidence>
<dbReference type="InterPro" id="IPR011990">
    <property type="entry name" value="TPR-like_helical_dom_sf"/>
</dbReference>
<organism evidence="3 4">
    <name type="scientific">Ceratopteris richardii</name>
    <name type="common">Triangle waterfern</name>
    <dbReference type="NCBI Taxonomy" id="49495"/>
    <lineage>
        <taxon>Eukaryota</taxon>
        <taxon>Viridiplantae</taxon>
        <taxon>Streptophyta</taxon>
        <taxon>Embryophyta</taxon>
        <taxon>Tracheophyta</taxon>
        <taxon>Polypodiopsida</taxon>
        <taxon>Polypodiidae</taxon>
        <taxon>Polypodiales</taxon>
        <taxon>Pteridineae</taxon>
        <taxon>Pteridaceae</taxon>
        <taxon>Parkerioideae</taxon>
        <taxon>Ceratopteris</taxon>
    </lineage>
</organism>
<gene>
    <name evidence="3" type="ORF">KP509_28G001700</name>
</gene>
<dbReference type="GO" id="GO:0003723">
    <property type="term" value="F:RNA binding"/>
    <property type="evidence" value="ECO:0007669"/>
    <property type="project" value="InterPro"/>
</dbReference>
<name>A0A8T2R8X5_CERRI</name>
<comment type="caution">
    <text evidence="3">The sequence shown here is derived from an EMBL/GenBank/DDBJ whole genome shotgun (WGS) entry which is preliminary data.</text>
</comment>
<evidence type="ECO:0000256" key="2">
    <source>
        <dbReference type="PROSITE-ProRule" id="PRU00708"/>
    </source>
</evidence>
<dbReference type="InterPro" id="IPR002885">
    <property type="entry name" value="PPR_rpt"/>
</dbReference>
<dbReference type="OrthoDB" id="1882394at2759"/>
<evidence type="ECO:0000313" key="4">
    <source>
        <dbReference type="Proteomes" id="UP000825935"/>
    </source>
</evidence>
<dbReference type="Pfam" id="PF13041">
    <property type="entry name" value="PPR_2"/>
    <property type="match status" value="3"/>
</dbReference>
<dbReference type="Gene3D" id="1.25.40.10">
    <property type="entry name" value="Tetratricopeptide repeat domain"/>
    <property type="match status" value="3"/>
</dbReference>
<dbReference type="GO" id="GO:0009451">
    <property type="term" value="P:RNA modification"/>
    <property type="evidence" value="ECO:0007669"/>
    <property type="project" value="InterPro"/>
</dbReference>
<dbReference type="EMBL" id="CM035433">
    <property type="protein sequence ID" value="KAH7292862.1"/>
    <property type="molecule type" value="Genomic_DNA"/>
</dbReference>
<dbReference type="AlphaFoldDB" id="A0A8T2R8X5"/>
<feature type="repeat" description="PPR" evidence="2">
    <location>
        <begin position="79"/>
        <end position="113"/>
    </location>
</feature>
<dbReference type="FunFam" id="1.25.40.10:FF:000031">
    <property type="entry name" value="Pentatricopeptide repeat-containing protein mitochondrial"/>
    <property type="match status" value="2"/>
</dbReference>
<keyword evidence="4" id="KW-1185">Reference proteome</keyword>
<dbReference type="FunFam" id="1.25.40.10:FF:000158">
    <property type="entry name" value="pentatricopeptide repeat-containing protein At2g33680"/>
    <property type="match status" value="1"/>
</dbReference>
<dbReference type="PANTHER" id="PTHR47926">
    <property type="entry name" value="PENTATRICOPEPTIDE REPEAT-CONTAINING PROTEIN"/>
    <property type="match status" value="1"/>
</dbReference>
<dbReference type="InterPro" id="IPR046960">
    <property type="entry name" value="PPR_At4g14850-like_plant"/>
</dbReference>
<sequence>MKAVGNPDKTVPQKIIVALLKACSLESDLRKGSKLHADILKQGLLRRNVFIGSALVNIYSKVGALAKARQVFDELSVRNKVAWTALITGYIVHGRGEEAVECYEWMQHEGYSPDAVTFACILKACGSIGATHKGKDVHKRILRRGLLAKDNVLGTALVDMYAKCGSLVDAQEAFDQLPKRDVVSWTALITGYCKHGLGDEALNCFEKMQREGHSPNAMTFACILKACGRTGATEKGREVHVQIVREGLLGKDRVLGSVLVDMYAKCGALAEARAVFEKLPVRDVVSWTGLIEGYCQQGFGEEAISCFKCMEREGLPPDPVVFVSLLKAYQTIGSTNESEQCFEALSTTYGIVPTLEHHTSLVSFYGNQGLFDHAITAVWKMPSSDYLPVWYALMNACQKWGNVSLGRLAFDNAIRLDAKAAIAYVRMSRIYAAAGMHAEVDKIEELRLHNQASHSLKVLTDHERVLFNR</sequence>
<dbReference type="Pfam" id="PF01535">
    <property type="entry name" value="PPR"/>
    <property type="match status" value="1"/>
</dbReference>
<feature type="repeat" description="PPR" evidence="2">
    <location>
        <begin position="283"/>
        <end position="317"/>
    </location>
</feature>
<dbReference type="PANTHER" id="PTHR47926:SF382">
    <property type="entry name" value="PENTACOTRIPEPTIDE-REPEAT REGION OF PRORP DOMAIN-CONTAINING PROTEIN"/>
    <property type="match status" value="1"/>
</dbReference>
<evidence type="ECO:0008006" key="5">
    <source>
        <dbReference type="Google" id="ProtNLM"/>
    </source>
</evidence>
<dbReference type="SUPFAM" id="SSF48452">
    <property type="entry name" value="TPR-like"/>
    <property type="match status" value="1"/>
</dbReference>
<proteinExistence type="predicted"/>
<accession>A0A8T2R8X5</accession>